<dbReference type="GO" id="GO:0043565">
    <property type="term" value="F:sequence-specific DNA binding"/>
    <property type="evidence" value="ECO:0007669"/>
    <property type="project" value="InterPro"/>
</dbReference>
<dbReference type="Pfam" id="PF07494">
    <property type="entry name" value="Reg_prop"/>
    <property type="match status" value="7"/>
</dbReference>
<comment type="caution">
    <text evidence="16">The sequence shown here is derived from an EMBL/GenBank/DDBJ whole genome shotgun (WGS) entry which is preliminary data.</text>
</comment>
<dbReference type="Gene3D" id="2.130.10.10">
    <property type="entry name" value="YVTN repeat-like/Quinoprotein amine dehydrogenase"/>
    <property type="match status" value="4"/>
</dbReference>
<keyword evidence="8" id="KW-0902">Two-component regulatory system</keyword>
<keyword evidence="17" id="KW-1185">Reference proteome</keyword>
<dbReference type="SUPFAM" id="SSF63829">
    <property type="entry name" value="Calcium-dependent phosphotriesterase"/>
    <property type="match status" value="2"/>
</dbReference>
<dbReference type="EMBL" id="LGIA01000223">
    <property type="protein sequence ID" value="KOH42573.1"/>
    <property type="molecule type" value="Genomic_DNA"/>
</dbReference>
<dbReference type="Gene3D" id="3.30.565.10">
    <property type="entry name" value="Histidine kinase-like ATPase, C-terminal domain"/>
    <property type="match status" value="1"/>
</dbReference>
<dbReference type="SUPFAM" id="SSF55874">
    <property type="entry name" value="ATPase domain of HSP90 chaperone/DNA topoisomerase II/histidine kinase"/>
    <property type="match status" value="1"/>
</dbReference>
<keyword evidence="4 16" id="KW-0808">Transferase</keyword>
<dbReference type="InterPro" id="IPR004358">
    <property type="entry name" value="Sig_transdc_His_kin-like_C"/>
</dbReference>
<dbReference type="GO" id="GO:0005524">
    <property type="term" value="F:ATP binding"/>
    <property type="evidence" value="ECO:0007669"/>
    <property type="project" value="UniProtKB-KW"/>
</dbReference>
<dbReference type="Pfam" id="PF12833">
    <property type="entry name" value="HTH_18"/>
    <property type="match status" value="1"/>
</dbReference>
<dbReference type="InterPro" id="IPR018060">
    <property type="entry name" value="HTH_AraC"/>
</dbReference>
<dbReference type="Pfam" id="PF00512">
    <property type="entry name" value="HisKA"/>
    <property type="match status" value="1"/>
</dbReference>
<dbReference type="PANTHER" id="PTHR43547:SF2">
    <property type="entry name" value="HYBRID SIGNAL TRANSDUCTION HISTIDINE KINASE C"/>
    <property type="match status" value="1"/>
</dbReference>
<dbReference type="Proteomes" id="UP000036958">
    <property type="component" value="Unassembled WGS sequence"/>
</dbReference>
<dbReference type="Gene3D" id="2.60.40.10">
    <property type="entry name" value="Immunoglobulins"/>
    <property type="match status" value="1"/>
</dbReference>
<feature type="modified residue" description="4-aspartylphosphate" evidence="12">
    <location>
        <position position="1180"/>
    </location>
</feature>
<dbReference type="PANTHER" id="PTHR43547">
    <property type="entry name" value="TWO-COMPONENT HISTIDINE KINASE"/>
    <property type="match status" value="1"/>
</dbReference>
<name>A0A0L8V2G4_9BACT</name>
<feature type="domain" description="HTH araC/xylS-type" evidence="13">
    <location>
        <begin position="1279"/>
        <end position="1378"/>
    </location>
</feature>
<dbReference type="PROSITE" id="PS00041">
    <property type="entry name" value="HTH_ARAC_FAMILY_1"/>
    <property type="match status" value="1"/>
</dbReference>
<dbReference type="InterPro" id="IPR013783">
    <property type="entry name" value="Ig-like_fold"/>
</dbReference>
<dbReference type="InterPro" id="IPR011110">
    <property type="entry name" value="Reg_prop"/>
</dbReference>
<keyword evidence="9" id="KW-0805">Transcription regulation</keyword>
<evidence type="ECO:0000313" key="16">
    <source>
        <dbReference type="EMBL" id="KOH42573.1"/>
    </source>
</evidence>
<dbReference type="CDD" id="cd17574">
    <property type="entry name" value="REC_OmpR"/>
    <property type="match status" value="1"/>
</dbReference>
<sequence length="1383" mass="156788">MFDFSDINFASMRVILGIVSFLLLATSILFGQNELNFNHLSIKDGFVDSKANAIIQDQKGFIWIGTWNGLNRYDGYSVKTYQPSFHDSTTITNREVVELLEDRAGNIWIGTSSGLNRLNPSTGQIMTYDFQNRIIALHEDHENQLWIGTWNGGLFKLDPETGERNHYLSNEIISDIHEDSRGMLWVASYNGLVRIDGETGAYQRYLPGQGQNSISNGSVTQITESADGILWIGTWGGGLNKVTVSDHDDSLHFTHYWRGAGGLASDVIYKLFYDDYQNLWIGTWNDGLNLLKAEQQDADPENARFLVYQNSLNDPTSLSGNGISSLMVDRSGVLWIGAATIDRTSIIDTGIKRYKVHSEEQAANYTIRAMSRVEDQLWMGSNRDLRLYHRTDDVYEFEQDFPKPQYKFGQTEYIANSILSLAGDSSGLWVGTEDAGLIHYPADTDSKIAPERAEYFNQQTSPEIPGNKVSSLVISKKQAGVIWIGTLHSGLAKMTINKGQKRIKNFGAGNSRDFLSDNNIRIIYEDSAGLVWIGTQNGLNCFDPETSKFEQFFYSVADTSSINDNIINAIYEDSNGALWVGTNSGLNKVIRDGTTTIEEISFQGYPSINNLSNEVVTHILEDDSKNLWIRLYSGIVKFNLHTEDTEYFLADYENGSFERNTSVKADDGLFIIGNPSGFISFYPDSLYKLSVPPKVCITDLLIYNESVNARKQTEGDTIASRTVPYRDQVHLSHTDKMLTFMFSAMDYSNPAKNSYYYQLEGFDNDWNEIGSRNTATYTNIPPGKYIFKVKATNNNGIWSEEAATLHIQIRPPWWKTTWAYLFYILIFIGLLYFFQEYSFIKAHAKSELMFEKLKNDEMYRLNEMKSNFFTDITHELRTPLTLILGPAKELMADKTLSSYGIKQAGLIQKSANKLLRMVNELMEFRKVEMGVLDHMHLQRSDLAEMINEVYLSFKPMAESRGMKLNITIEQSPLAAFVDPDKIEKVLFNLVSNAFKYSPDGGRIDLRARLEEVQKGHSLIRMEVEDTGIGIEKEHIDKVFGRFYQVNQLRTQSTGGIGLFLSKALVEQHQGRIEVRSEPGKGSCFSVILPIQSGEEMASEIRLSETAVPADETPDEADVALTSRAIGPEEKPLILVVEDDTELNEFLVSGLSSEFRVMNAYNGQEGLEKTRAVFPDLVISDIMMPKLDGFELCQQIRKDITVSHIPLIFLTAKTMHEDEIKGLRLGAVDYIFKPFDLLALKLKIQNIFDIRRTMHERIKKEQILQPETVELPSLDEIFLKNAVESVNKHLDDSNFDVELFATDLGVSMNNVYRKIKALTGQTAKEFIRNQRLKHAAGLLVQQKRSISEIIYMVGFASPSYFTRCFKEFYGCTPKEYIERYNKQN</sequence>
<dbReference type="Pfam" id="PF00072">
    <property type="entry name" value="Response_reg"/>
    <property type="match status" value="1"/>
</dbReference>
<dbReference type="EC" id="2.7.13.3" evidence="2"/>
<evidence type="ECO:0000259" key="15">
    <source>
        <dbReference type="PROSITE" id="PS50110"/>
    </source>
</evidence>
<evidence type="ECO:0000256" key="7">
    <source>
        <dbReference type="ARBA" id="ARBA00022840"/>
    </source>
</evidence>
<dbReference type="SUPFAM" id="SSF52172">
    <property type="entry name" value="CheY-like"/>
    <property type="match status" value="1"/>
</dbReference>
<feature type="domain" description="Response regulatory" evidence="15">
    <location>
        <begin position="1132"/>
        <end position="1247"/>
    </location>
</feature>
<dbReference type="InterPro" id="IPR036890">
    <property type="entry name" value="HATPase_C_sf"/>
</dbReference>
<dbReference type="SMART" id="SM00448">
    <property type="entry name" value="REC"/>
    <property type="match status" value="1"/>
</dbReference>
<keyword evidence="11" id="KW-0804">Transcription</keyword>
<dbReference type="SMART" id="SM00387">
    <property type="entry name" value="HATPase_c"/>
    <property type="match status" value="1"/>
</dbReference>
<dbReference type="InterPro" id="IPR003661">
    <property type="entry name" value="HisK_dim/P_dom"/>
</dbReference>
<organism evidence="16 17">
    <name type="scientific">Sunxiuqinia dokdonensis</name>
    <dbReference type="NCBI Taxonomy" id="1409788"/>
    <lineage>
        <taxon>Bacteria</taxon>
        <taxon>Pseudomonadati</taxon>
        <taxon>Bacteroidota</taxon>
        <taxon>Bacteroidia</taxon>
        <taxon>Marinilabiliales</taxon>
        <taxon>Prolixibacteraceae</taxon>
        <taxon>Sunxiuqinia</taxon>
    </lineage>
</organism>
<dbReference type="FunFam" id="2.60.40.10:FF:000791">
    <property type="entry name" value="Two-component system sensor histidine kinase/response regulator"/>
    <property type="match status" value="1"/>
</dbReference>
<dbReference type="PROSITE" id="PS01124">
    <property type="entry name" value="HTH_ARAC_FAMILY_2"/>
    <property type="match status" value="1"/>
</dbReference>
<evidence type="ECO:0000313" key="17">
    <source>
        <dbReference type="Proteomes" id="UP000036958"/>
    </source>
</evidence>
<dbReference type="InterPro" id="IPR011123">
    <property type="entry name" value="Y_Y_Y"/>
</dbReference>
<dbReference type="GO" id="GO:0000155">
    <property type="term" value="F:phosphorelay sensor kinase activity"/>
    <property type="evidence" value="ECO:0007669"/>
    <property type="project" value="InterPro"/>
</dbReference>
<dbReference type="SMART" id="SM00388">
    <property type="entry name" value="HisKA"/>
    <property type="match status" value="1"/>
</dbReference>
<dbReference type="InterPro" id="IPR003594">
    <property type="entry name" value="HATPase_dom"/>
</dbReference>
<dbReference type="InterPro" id="IPR011006">
    <property type="entry name" value="CheY-like_superfamily"/>
</dbReference>
<dbReference type="SUPFAM" id="SSF47384">
    <property type="entry name" value="Homodimeric domain of signal transducing histidine kinase"/>
    <property type="match status" value="1"/>
</dbReference>
<dbReference type="Gene3D" id="1.10.10.60">
    <property type="entry name" value="Homeodomain-like"/>
    <property type="match status" value="1"/>
</dbReference>
<evidence type="ECO:0000256" key="11">
    <source>
        <dbReference type="ARBA" id="ARBA00023163"/>
    </source>
</evidence>
<dbReference type="SUPFAM" id="SSF46689">
    <property type="entry name" value="Homeodomain-like"/>
    <property type="match status" value="1"/>
</dbReference>
<evidence type="ECO:0000259" key="13">
    <source>
        <dbReference type="PROSITE" id="PS01124"/>
    </source>
</evidence>
<dbReference type="InterPro" id="IPR009057">
    <property type="entry name" value="Homeodomain-like_sf"/>
</dbReference>
<dbReference type="Gene3D" id="1.10.287.130">
    <property type="match status" value="1"/>
</dbReference>
<dbReference type="CDD" id="cd16922">
    <property type="entry name" value="HATPase_EvgS-ArcB-TorS-like"/>
    <property type="match status" value="1"/>
</dbReference>
<keyword evidence="5" id="KW-0547">Nucleotide-binding</keyword>
<keyword evidence="10" id="KW-0238">DNA-binding</keyword>
<evidence type="ECO:0000256" key="3">
    <source>
        <dbReference type="ARBA" id="ARBA00022553"/>
    </source>
</evidence>
<feature type="domain" description="Histidine kinase" evidence="14">
    <location>
        <begin position="871"/>
        <end position="1092"/>
    </location>
</feature>
<evidence type="ECO:0000256" key="8">
    <source>
        <dbReference type="ARBA" id="ARBA00023012"/>
    </source>
</evidence>
<evidence type="ECO:0000256" key="2">
    <source>
        <dbReference type="ARBA" id="ARBA00012438"/>
    </source>
</evidence>
<evidence type="ECO:0000256" key="9">
    <source>
        <dbReference type="ARBA" id="ARBA00023015"/>
    </source>
</evidence>
<reference evidence="17" key="1">
    <citation type="submission" date="2015-07" db="EMBL/GenBank/DDBJ databases">
        <title>Genome sequencing of Sunxiuqinia dokdonensis strain SK.</title>
        <authorList>
            <person name="Ahn S."/>
            <person name="Kim B.-C."/>
        </authorList>
    </citation>
    <scope>NUCLEOTIDE SEQUENCE [LARGE SCALE GENOMIC DNA]</scope>
    <source>
        <strain evidence="17">SK</strain>
    </source>
</reference>
<dbReference type="CDD" id="cd00082">
    <property type="entry name" value="HisKA"/>
    <property type="match status" value="1"/>
</dbReference>
<dbReference type="Pfam" id="PF02518">
    <property type="entry name" value="HATPase_c"/>
    <property type="match status" value="1"/>
</dbReference>
<dbReference type="SMART" id="SM00342">
    <property type="entry name" value="HTH_ARAC"/>
    <property type="match status" value="1"/>
</dbReference>
<evidence type="ECO:0000259" key="14">
    <source>
        <dbReference type="PROSITE" id="PS50109"/>
    </source>
</evidence>
<dbReference type="InterPro" id="IPR036097">
    <property type="entry name" value="HisK_dim/P_sf"/>
</dbReference>
<evidence type="ECO:0000256" key="4">
    <source>
        <dbReference type="ARBA" id="ARBA00022679"/>
    </source>
</evidence>
<dbReference type="FunFam" id="3.30.565.10:FF:000037">
    <property type="entry name" value="Hybrid sensor histidine kinase/response regulator"/>
    <property type="match status" value="1"/>
</dbReference>
<dbReference type="STRING" id="1409788.NC99_46130"/>
<dbReference type="InterPro" id="IPR015943">
    <property type="entry name" value="WD40/YVTN_repeat-like_dom_sf"/>
</dbReference>
<keyword evidence="3 12" id="KW-0597">Phosphoprotein</keyword>
<evidence type="ECO:0000256" key="6">
    <source>
        <dbReference type="ARBA" id="ARBA00022777"/>
    </source>
</evidence>
<keyword evidence="7" id="KW-0067">ATP-binding</keyword>
<evidence type="ECO:0000256" key="1">
    <source>
        <dbReference type="ARBA" id="ARBA00000085"/>
    </source>
</evidence>
<dbReference type="GO" id="GO:0003700">
    <property type="term" value="F:DNA-binding transcription factor activity"/>
    <property type="evidence" value="ECO:0007669"/>
    <property type="project" value="InterPro"/>
</dbReference>
<evidence type="ECO:0000256" key="10">
    <source>
        <dbReference type="ARBA" id="ARBA00023125"/>
    </source>
</evidence>
<dbReference type="Pfam" id="PF07495">
    <property type="entry name" value="Y_Y_Y"/>
    <property type="match status" value="1"/>
</dbReference>
<dbReference type="InterPro" id="IPR001789">
    <property type="entry name" value="Sig_transdc_resp-reg_receiver"/>
</dbReference>
<evidence type="ECO:0000256" key="5">
    <source>
        <dbReference type="ARBA" id="ARBA00022741"/>
    </source>
</evidence>
<dbReference type="InterPro" id="IPR005467">
    <property type="entry name" value="His_kinase_dom"/>
</dbReference>
<protein>
    <recommendedName>
        <fullName evidence="2">histidine kinase</fullName>
        <ecNumber evidence="2">2.7.13.3</ecNumber>
    </recommendedName>
</protein>
<comment type="catalytic activity">
    <reaction evidence="1">
        <text>ATP + protein L-histidine = ADP + protein N-phospho-L-histidine.</text>
        <dbReference type="EC" id="2.7.13.3"/>
    </reaction>
</comment>
<keyword evidence="6 16" id="KW-0418">Kinase</keyword>
<dbReference type="InterPro" id="IPR018062">
    <property type="entry name" value="HTH_AraC-typ_CS"/>
</dbReference>
<accession>A0A0L8V2G4</accession>
<dbReference type="Gene3D" id="3.40.50.2300">
    <property type="match status" value="1"/>
</dbReference>
<dbReference type="PROSITE" id="PS50110">
    <property type="entry name" value="RESPONSE_REGULATORY"/>
    <property type="match status" value="1"/>
</dbReference>
<gene>
    <name evidence="16" type="ORF">NC99_46130</name>
</gene>
<evidence type="ECO:0000256" key="12">
    <source>
        <dbReference type="PROSITE-ProRule" id="PRU00169"/>
    </source>
</evidence>
<dbReference type="PRINTS" id="PR00344">
    <property type="entry name" value="BCTRLSENSOR"/>
</dbReference>
<proteinExistence type="predicted"/>
<dbReference type="PROSITE" id="PS50109">
    <property type="entry name" value="HIS_KIN"/>
    <property type="match status" value="1"/>
</dbReference>